<dbReference type="SUPFAM" id="SSF51306">
    <property type="entry name" value="LexA/Signal peptidase"/>
    <property type="match status" value="1"/>
</dbReference>
<evidence type="ECO:0000313" key="3">
    <source>
        <dbReference type="EMBL" id="RHD53377.1"/>
    </source>
</evidence>
<comment type="caution">
    <text evidence="2">The sequence shown here is derived from an EMBL/GenBank/DDBJ whole genome shotgun (WGS) entry which is preliminary data.</text>
</comment>
<evidence type="ECO:0000313" key="2">
    <source>
        <dbReference type="EMBL" id="RGY29513.1"/>
    </source>
</evidence>
<dbReference type="EMBL" id="QSJD01000002">
    <property type="protein sequence ID" value="RHD53377.1"/>
    <property type="molecule type" value="Genomic_DNA"/>
</dbReference>
<dbReference type="EMBL" id="QSCS01000002">
    <property type="protein sequence ID" value="RGY29513.1"/>
    <property type="molecule type" value="Genomic_DNA"/>
</dbReference>
<protein>
    <recommendedName>
        <fullName evidence="1">Peptidase S24/S26A/S26B/S26C domain-containing protein</fullName>
    </recommendedName>
</protein>
<proteinExistence type="predicted"/>
<accession>A0A413JCP2</accession>
<dbReference type="InterPro" id="IPR036286">
    <property type="entry name" value="LexA/Signal_pep-like_sf"/>
</dbReference>
<feature type="domain" description="Peptidase S24/S26A/S26B/S26C" evidence="1">
    <location>
        <begin position="117"/>
        <end position="207"/>
    </location>
</feature>
<dbReference type="InterPro" id="IPR015927">
    <property type="entry name" value="Peptidase_S24_S26A/B/C"/>
</dbReference>
<dbReference type="AlphaFoldDB" id="A0A413JCP2"/>
<sequence length="226" mass="25260">MGLRERLLDYIAYKGIDKATLERRSGLSNDAVNKMGDNTRTNTLDKISNVYPDLNIAWLKTGVGEMILGNEEDKRVPHYDGIKGKAIPHIDVVTASCGLPNGFNSAITKGDCERFIIPDMPGCDFTIRAGGRSMINRNVPERSINDRDIVGCRIVTSRSHVRWGEVYALATYDGIMIKKIEESDKEGYIKCVPFNNEEGFKPYDVPVNEIYDWALVVGVVSVKAWI</sequence>
<dbReference type="RefSeq" id="WP_122133967.1">
    <property type="nucleotide sequence ID" value="NZ_JADNGD010000002.1"/>
</dbReference>
<reference evidence="4 5" key="1">
    <citation type="submission" date="2018-08" db="EMBL/GenBank/DDBJ databases">
        <title>A genome reference for cultivated species of the human gut microbiota.</title>
        <authorList>
            <person name="Zou Y."/>
            <person name="Xue W."/>
            <person name="Luo G."/>
        </authorList>
    </citation>
    <scope>NUCLEOTIDE SEQUENCE [LARGE SCALE GENOMIC DNA]</scope>
    <source>
        <strain evidence="3 5">AM31-16AC</strain>
        <strain evidence="2 4">OF02-6LB</strain>
    </source>
</reference>
<evidence type="ECO:0000313" key="5">
    <source>
        <dbReference type="Proteomes" id="UP000284689"/>
    </source>
</evidence>
<gene>
    <name evidence="3" type="ORF">DW794_02335</name>
    <name evidence="2" type="ORF">DXA49_01655</name>
</gene>
<dbReference type="Proteomes" id="UP000284689">
    <property type="component" value="Unassembled WGS sequence"/>
</dbReference>
<dbReference type="Gene3D" id="2.10.109.10">
    <property type="entry name" value="Umud Fragment, subunit A"/>
    <property type="match status" value="1"/>
</dbReference>
<evidence type="ECO:0000259" key="1">
    <source>
        <dbReference type="Pfam" id="PF00717"/>
    </source>
</evidence>
<name>A0A413JCP2_9BACE</name>
<organism evidence="2 4">
    <name type="scientific">Bacteroides caccae</name>
    <dbReference type="NCBI Taxonomy" id="47678"/>
    <lineage>
        <taxon>Bacteria</taxon>
        <taxon>Pseudomonadati</taxon>
        <taxon>Bacteroidota</taxon>
        <taxon>Bacteroidia</taxon>
        <taxon>Bacteroidales</taxon>
        <taxon>Bacteroidaceae</taxon>
        <taxon>Bacteroides</taxon>
    </lineage>
</organism>
<dbReference type="Proteomes" id="UP000284431">
    <property type="component" value="Unassembled WGS sequence"/>
</dbReference>
<dbReference type="Pfam" id="PF00717">
    <property type="entry name" value="Peptidase_S24"/>
    <property type="match status" value="1"/>
</dbReference>
<evidence type="ECO:0000313" key="4">
    <source>
        <dbReference type="Proteomes" id="UP000284431"/>
    </source>
</evidence>